<dbReference type="Proteomes" id="UP000675881">
    <property type="component" value="Chromosome 1"/>
</dbReference>
<evidence type="ECO:0000256" key="3">
    <source>
        <dbReference type="ARBA" id="ARBA00022448"/>
    </source>
</evidence>
<dbReference type="PROSITE" id="PS00211">
    <property type="entry name" value="ABC_TRANSPORTER_1"/>
    <property type="match status" value="2"/>
</dbReference>
<dbReference type="Pfam" id="PF00664">
    <property type="entry name" value="ABC_membrane"/>
    <property type="match status" value="1"/>
</dbReference>
<dbReference type="EMBL" id="HG994580">
    <property type="protein sequence ID" value="CAF2771465.1"/>
    <property type="molecule type" value="Genomic_DNA"/>
</dbReference>
<gene>
    <name evidence="9" type="ORF">LSAA_428</name>
</gene>
<evidence type="ECO:0000313" key="10">
    <source>
        <dbReference type="Proteomes" id="UP000675881"/>
    </source>
</evidence>
<keyword evidence="7" id="KW-1133">Transmembrane helix</keyword>
<dbReference type="InterPro" id="IPR003593">
    <property type="entry name" value="AAA+_ATPase"/>
</dbReference>
<dbReference type="CDD" id="cd03244">
    <property type="entry name" value="ABCC_MRP_domain2"/>
    <property type="match status" value="1"/>
</dbReference>
<reference evidence="9" key="1">
    <citation type="submission" date="2021-02" db="EMBL/GenBank/DDBJ databases">
        <authorList>
            <person name="Bekaert M."/>
        </authorList>
    </citation>
    <scope>NUCLEOTIDE SEQUENCE</scope>
    <source>
        <strain evidence="9">IoA-00</strain>
    </source>
</reference>
<sequence>MNEILDGIKVIKMYAWETPFVQLVTNARKNEMSVIKQTAGCKSFNYAFFSTSSRFVLLPVFLLMVLFGVEINAQKIFLIFGLFDAIKLPLTHFFPSAISASSEALVSMKRIEEFLLLNELRDVQSKINHVILPGRYEPLTVEVTKISGKWLDSSNDTIIQSLLGEFPVSYGEINIKGRISYASQEAWIFSGSVRQNILMGKPLIDKRYREVIRVCALEHDVREWPDGDYTFVGEKGISLSGGQKSRINLARCVYASADIYILDDPLSAVDPHVGQQLFDTSSVFKKNANNIILLNSDGEIEASGTYEKLMSQSGFVTYLEATSEEEDSDLLSDVLSDVKSDGEYMRSQKKKLKKGVRSRRSSTSLLVPVPYIGGSTERDTFPEEKGSQEWKMGSKETIIEGSVSLSLYHKYFVAGGGFFKFLCVYFLSLITHTLFVVSDWWLRLWTNAADARKLGPLPPTFYFSEYQDMTLKITADFQVDFFNFIYCSIYLSLIIILLFSAQLSVRQLFMSCMRSSQTLHDRMFEKVAFTNSRFFDLNPNGRILNRFSKDIGSIDELLPPVLIDTNWALLSGSGIFISYIYDESLNRRWNRSVKRLEGITRSPVFSQLASSLDGLTTIRSMKIEEMLIEEFDYLQDIHTSSYYSFLVVNRFFAFCGDLMLSLFTASMVSMFLFYNRDATGGDVGLSLTLSLALCGMIQWGLRQSAEVENFMTSVERVAEYGDLPKEKGLKGDIKLDPSWPDKGVIEFSNVNLKYDGTTPYVLKGLSFKTNSFEKIGIVGRTGAGKSSMISALFRLAEPEGKIFIDGVNICRLSLQDVRKKISIIPQDPLLFKGTIRKNLDPFDEYGELAIWHALEQAKLSVAVSELEGGLETEVSEGGNNFSVGQRQLFCLARAILRKNKVLIMDEATANVDPMTDSLIQEAIRTEFKDCTVFTIAHRLYTVMDSDRILVMSDGEIKELGAPLDLLSDPSNIFYQMVNQLGPSAAERLKKIAQGLQSP</sequence>
<dbReference type="Pfam" id="PF00005">
    <property type="entry name" value="ABC_tran"/>
    <property type="match status" value="2"/>
</dbReference>
<evidence type="ECO:0000256" key="2">
    <source>
        <dbReference type="ARBA" id="ARBA00009726"/>
    </source>
</evidence>
<protein>
    <submittedName>
        <fullName evidence="9">ABCC4</fullName>
    </submittedName>
</protein>
<dbReference type="InterPro" id="IPR036640">
    <property type="entry name" value="ABC1_TM_sf"/>
</dbReference>
<comment type="similarity">
    <text evidence="2">Belongs to the ABC transporter superfamily. ABCC family. Conjugate transporter (TC 3.A.1.208) subfamily.</text>
</comment>
<dbReference type="OrthoDB" id="6500128at2759"/>
<dbReference type="GO" id="GO:0005524">
    <property type="term" value="F:ATP binding"/>
    <property type="evidence" value="ECO:0007669"/>
    <property type="project" value="UniProtKB-KW"/>
</dbReference>
<dbReference type="InterPro" id="IPR011527">
    <property type="entry name" value="ABC1_TM_dom"/>
</dbReference>
<dbReference type="PANTHER" id="PTHR24223:SF456">
    <property type="entry name" value="MULTIDRUG RESISTANCE-ASSOCIATED PROTEIN LETHAL(2)03659"/>
    <property type="match status" value="1"/>
</dbReference>
<dbReference type="SUPFAM" id="SSF52540">
    <property type="entry name" value="P-loop containing nucleoside triphosphate hydrolases"/>
    <property type="match status" value="2"/>
</dbReference>
<accession>A0A7R8CGN4</accession>
<dbReference type="PROSITE" id="PS50893">
    <property type="entry name" value="ABC_TRANSPORTER_2"/>
    <property type="match status" value="2"/>
</dbReference>
<keyword evidence="6" id="KW-0067">ATP-binding</keyword>
<dbReference type="PANTHER" id="PTHR24223">
    <property type="entry name" value="ATP-BINDING CASSETTE SUB-FAMILY C"/>
    <property type="match status" value="1"/>
</dbReference>
<comment type="subcellular location">
    <subcellularLocation>
        <location evidence="1">Membrane</location>
        <topology evidence="1">Multi-pass membrane protein</topology>
    </subcellularLocation>
</comment>
<organism evidence="9 10">
    <name type="scientific">Lepeophtheirus salmonis</name>
    <name type="common">Salmon louse</name>
    <name type="synonym">Caligus salmonis</name>
    <dbReference type="NCBI Taxonomy" id="72036"/>
    <lineage>
        <taxon>Eukaryota</taxon>
        <taxon>Metazoa</taxon>
        <taxon>Ecdysozoa</taxon>
        <taxon>Arthropoda</taxon>
        <taxon>Crustacea</taxon>
        <taxon>Multicrustacea</taxon>
        <taxon>Hexanauplia</taxon>
        <taxon>Copepoda</taxon>
        <taxon>Siphonostomatoida</taxon>
        <taxon>Caligidae</taxon>
        <taxon>Lepeophtheirus</taxon>
    </lineage>
</organism>
<dbReference type="SMART" id="SM00382">
    <property type="entry name" value="AAA"/>
    <property type="match status" value="1"/>
</dbReference>
<keyword evidence="10" id="KW-1185">Reference proteome</keyword>
<name>A0A7R8CGN4_LEPSM</name>
<keyword evidence="8" id="KW-0472">Membrane</keyword>
<evidence type="ECO:0000313" key="9">
    <source>
        <dbReference type="EMBL" id="CAF2771465.1"/>
    </source>
</evidence>
<proteinExistence type="inferred from homology"/>
<dbReference type="InterPro" id="IPR050173">
    <property type="entry name" value="ABC_transporter_C-like"/>
</dbReference>
<evidence type="ECO:0000256" key="1">
    <source>
        <dbReference type="ARBA" id="ARBA00004141"/>
    </source>
</evidence>
<dbReference type="GO" id="GO:0140359">
    <property type="term" value="F:ABC-type transporter activity"/>
    <property type="evidence" value="ECO:0007669"/>
    <property type="project" value="InterPro"/>
</dbReference>
<dbReference type="SUPFAM" id="SSF90123">
    <property type="entry name" value="ABC transporter transmembrane region"/>
    <property type="match status" value="2"/>
</dbReference>
<evidence type="ECO:0000256" key="4">
    <source>
        <dbReference type="ARBA" id="ARBA00022692"/>
    </source>
</evidence>
<dbReference type="GO" id="GO:0016887">
    <property type="term" value="F:ATP hydrolysis activity"/>
    <property type="evidence" value="ECO:0007669"/>
    <property type="project" value="InterPro"/>
</dbReference>
<keyword evidence="4" id="KW-0812">Transmembrane</keyword>
<dbReference type="GO" id="GO:0016020">
    <property type="term" value="C:membrane"/>
    <property type="evidence" value="ECO:0007669"/>
    <property type="project" value="UniProtKB-SubCell"/>
</dbReference>
<keyword evidence="5" id="KW-0547">Nucleotide-binding</keyword>
<dbReference type="InterPro" id="IPR003439">
    <property type="entry name" value="ABC_transporter-like_ATP-bd"/>
</dbReference>
<dbReference type="InterPro" id="IPR027417">
    <property type="entry name" value="P-loop_NTPase"/>
</dbReference>
<evidence type="ECO:0000256" key="8">
    <source>
        <dbReference type="ARBA" id="ARBA00023136"/>
    </source>
</evidence>
<keyword evidence="3" id="KW-0813">Transport</keyword>
<dbReference type="Gene3D" id="3.40.50.300">
    <property type="entry name" value="P-loop containing nucleotide triphosphate hydrolases"/>
    <property type="match status" value="2"/>
</dbReference>
<evidence type="ECO:0000256" key="5">
    <source>
        <dbReference type="ARBA" id="ARBA00022741"/>
    </source>
</evidence>
<dbReference type="PROSITE" id="PS50929">
    <property type="entry name" value="ABC_TM1F"/>
    <property type="match status" value="2"/>
</dbReference>
<evidence type="ECO:0000256" key="6">
    <source>
        <dbReference type="ARBA" id="ARBA00022840"/>
    </source>
</evidence>
<dbReference type="Gene3D" id="1.20.1560.10">
    <property type="entry name" value="ABC transporter type 1, transmembrane domain"/>
    <property type="match status" value="2"/>
</dbReference>
<dbReference type="InterPro" id="IPR017871">
    <property type="entry name" value="ABC_transporter-like_CS"/>
</dbReference>
<dbReference type="AlphaFoldDB" id="A0A7R8CGN4"/>
<evidence type="ECO:0000256" key="7">
    <source>
        <dbReference type="ARBA" id="ARBA00022989"/>
    </source>
</evidence>
<dbReference type="FunFam" id="3.40.50.300:FF:000163">
    <property type="entry name" value="Multidrug resistance-associated protein member 4"/>
    <property type="match status" value="1"/>
</dbReference>